<name>A0A0A9G4K5_ARUDO</name>
<dbReference type="AlphaFoldDB" id="A0A0A9G4K5"/>
<reference evidence="1" key="2">
    <citation type="journal article" date="2015" name="Data Brief">
        <title>Shoot transcriptome of the giant reed, Arundo donax.</title>
        <authorList>
            <person name="Barrero R.A."/>
            <person name="Guerrero F.D."/>
            <person name="Moolhuijzen P."/>
            <person name="Goolsby J.A."/>
            <person name="Tidwell J."/>
            <person name="Bellgard S.E."/>
            <person name="Bellgard M.I."/>
        </authorList>
    </citation>
    <scope>NUCLEOTIDE SEQUENCE</scope>
    <source>
        <tissue evidence="1">Shoot tissue taken approximately 20 cm above the soil surface</tissue>
    </source>
</reference>
<proteinExistence type="predicted"/>
<protein>
    <submittedName>
        <fullName evidence="1">Uncharacterized protein</fullName>
    </submittedName>
</protein>
<dbReference type="EMBL" id="GBRH01182343">
    <property type="protein sequence ID" value="JAE15553.1"/>
    <property type="molecule type" value="Transcribed_RNA"/>
</dbReference>
<organism evidence="1">
    <name type="scientific">Arundo donax</name>
    <name type="common">Giant reed</name>
    <name type="synonym">Donax arundinaceus</name>
    <dbReference type="NCBI Taxonomy" id="35708"/>
    <lineage>
        <taxon>Eukaryota</taxon>
        <taxon>Viridiplantae</taxon>
        <taxon>Streptophyta</taxon>
        <taxon>Embryophyta</taxon>
        <taxon>Tracheophyta</taxon>
        <taxon>Spermatophyta</taxon>
        <taxon>Magnoliopsida</taxon>
        <taxon>Liliopsida</taxon>
        <taxon>Poales</taxon>
        <taxon>Poaceae</taxon>
        <taxon>PACMAD clade</taxon>
        <taxon>Arundinoideae</taxon>
        <taxon>Arundineae</taxon>
        <taxon>Arundo</taxon>
    </lineage>
</organism>
<reference evidence="1" key="1">
    <citation type="submission" date="2014-09" db="EMBL/GenBank/DDBJ databases">
        <authorList>
            <person name="Magalhaes I.L.F."/>
            <person name="Oliveira U."/>
            <person name="Santos F.R."/>
            <person name="Vidigal T.H.D.A."/>
            <person name="Brescovit A.D."/>
            <person name="Santos A.J."/>
        </authorList>
    </citation>
    <scope>NUCLEOTIDE SEQUENCE</scope>
    <source>
        <tissue evidence="1">Shoot tissue taken approximately 20 cm above the soil surface</tissue>
    </source>
</reference>
<accession>A0A0A9G4K5</accession>
<sequence length="37" mass="4435">MFSSYFDVCNWIFRCSANLMCKCAANCPYDEREIHCY</sequence>
<evidence type="ECO:0000313" key="1">
    <source>
        <dbReference type="EMBL" id="JAE15553.1"/>
    </source>
</evidence>